<evidence type="ECO:0000313" key="2">
    <source>
        <dbReference type="Proteomes" id="UP000008229"/>
    </source>
</evidence>
<dbReference type="HOGENOM" id="CLU_1022749_0_0_11"/>
<dbReference type="eggNOG" id="ENOG5033ZS8">
    <property type="taxonomic scope" value="Bacteria"/>
</dbReference>
<dbReference type="AlphaFoldDB" id="D3FC85"/>
<dbReference type="STRING" id="469383.Cwoe_4969"/>
<dbReference type="OrthoDB" id="4570796at2"/>
<proteinExistence type="predicted"/>
<gene>
    <name evidence="1" type="ordered locus">Cwoe_4969</name>
</gene>
<organism evidence="1 2">
    <name type="scientific">Conexibacter woesei (strain DSM 14684 / CCUG 47730 / CIP 108061 / JCM 11494 / NBRC 100937 / ID131577)</name>
    <dbReference type="NCBI Taxonomy" id="469383"/>
    <lineage>
        <taxon>Bacteria</taxon>
        <taxon>Bacillati</taxon>
        <taxon>Actinomycetota</taxon>
        <taxon>Thermoleophilia</taxon>
        <taxon>Solirubrobacterales</taxon>
        <taxon>Conexibacteraceae</taxon>
        <taxon>Conexibacter</taxon>
    </lineage>
</organism>
<sequence>MSLFVDQMLVALSDPRALAALLDPPADRAHARMRSLFAAMVDAPFADIHDVQEITVRQLELARPLFPSLVTNGTWTQSHPQPVRTDVRSDHVDPLQPLWIDLTADLSVTFLIEHDAARVESIRVHELATRIRLEPLARFDPRDPANQLRFELGVALLIRDEIDVAEALRAAKLAREVLRRAVPYREQAAADTTLSSPYAPVVVFPAAALAATRFTETQLRALFAAERVVTVFATP</sequence>
<protein>
    <submittedName>
        <fullName evidence="1">Uncharacterized protein</fullName>
    </submittedName>
</protein>
<dbReference type="EMBL" id="CP001854">
    <property type="protein sequence ID" value="ADB53380.1"/>
    <property type="molecule type" value="Genomic_DNA"/>
</dbReference>
<accession>D3FC85</accession>
<keyword evidence="2" id="KW-1185">Reference proteome</keyword>
<evidence type="ECO:0000313" key="1">
    <source>
        <dbReference type="EMBL" id="ADB53380.1"/>
    </source>
</evidence>
<dbReference type="RefSeq" id="WP_012936431.1">
    <property type="nucleotide sequence ID" value="NC_013739.1"/>
</dbReference>
<reference evidence="1 2" key="1">
    <citation type="journal article" date="2010" name="Stand. Genomic Sci.">
        <title>Complete genome sequence of Conexibacter woesei type strain (ID131577).</title>
        <authorList>
            <person name="Pukall R."/>
            <person name="Lapidus A."/>
            <person name="Glavina Del Rio T."/>
            <person name="Copeland A."/>
            <person name="Tice H."/>
            <person name="Cheng J.-F."/>
            <person name="Lucas S."/>
            <person name="Chen F."/>
            <person name="Nolan M."/>
            <person name="Bruce D."/>
            <person name="Goodwin L."/>
            <person name="Pitluck S."/>
            <person name="Mavromatis K."/>
            <person name="Ivanova N."/>
            <person name="Ovchinnikova G."/>
            <person name="Pati A."/>
            <person name="Chen A."/>
            <person name="Palaniappan K."/>
            <person name="Land M."/>
            <person name="Hauser L."/>
            <person name="Chang Y.-J."/>
            <person name="Jeffries C.D."/>
            <person name="Chain P."/>
            <person name="Meincke L."/>
            <person name="Sims D."/>
            <person name="Brettin T."/>
            <person name="Detter J.C."/>
            <person name="Rohde M."/>
            <person name="Goeker M."/>
            <person name="Bristow J."/>
            <person name="Eisen J.A."/>
            <person name="Markowitz V."/>
            <person name="Kyrpides N.C."/>
            <person name="Klenk H.-P."/>
            <person name="Hugenholtz P."/>
        </authorList>
    </citation>
    <scope>NUCLEOTIDE SEQUENCE [LARGE SCALE GENOMIC DNA]</scope>
    <source>
        <strain evidence="2">DSM 14684 / CIP 108061 / JCM 11494 / NBRC 100937 / ID131577</strain>
    </source>
</reference>
<dbReference type="Proteomes" id="UP000008229">
    <property type="component" value="Chromosome"/>
</dbReference>
<dbReference type="KEGG" id="cwo:Cwoe_4969"/>
<name>D3FC85_CONWI</name>
<reference evidence="2" key="2">
    <citation type="submission" date="2010-01" db="EMBL/GenBank/DDBJ databases">
        <title>The complete genome of Conexibacter woesei DSM 14684.</title>
        <authorList>
            <consortium name="US DOE Joint Genome Institute (JGI-PGF)"/>
            <person name="Lucas S."/>
            <person name="Copeland A."/>
            <person name="Lapidus A."/>
            <person name="Glavina del Rio T."/>
            <person name="Dalin E."/>
            <person name="Tice H."/>
            <person name="Bruce D."/>
            <person name="Goodwin L."/>
            <person name="Pitluck S."/>
            <person name="Kyrpides N."/>
            <person name="Mavromatis K."/>
            <person name="Ivanova N."/>
            <person name="Mikhailova N."/>
            <person name="Chertkov O."/>
            <person name="Brettin T."/>
            <person name="Detter J.C."/>
            <person name="Han C."/>
            <person name="Larimer F."/>
            <person name="Land M."/>
            <person name="Hauser L."/>
            <person name="Markowitz V."/>
            <person name="Cheng J.-F."/>
            <person name="Hugenholtz P."/>
            <person name="Woyke T."/>
            <person name="Wu D."/>
            <person name="Pukall R."/>
            <person name="Steenblock K."/>
            <person name="Schneider S."/>
            <person name="Klenk H.-P."/>
            <person name="Eisen J.A."/>
        </authorList>
    </citation>
    <scope>NUCLEOTIDE SEQUENCE [LARGE SCALE GENOMIC DNA]</scope>
    <source>
        <strain evidence="2">DSM 14684 / CIP 108061 / JCM 11494 / NBRC 100937 / ID131577</strain>
    </source>
</reference>